<comment type="caution">
    <text evidence="1">The sequence shown here is derived from an EMBL/GenBank/DDBJ whole genome shotgun (WGS) entry which is preliminary data.</text>
</comment>
<organism evidence="1 2">
    <name type="scientific">Rubroshorea leprosula</name>
    <dbReference type="NCBI Taxonomy" id="152421"/>
    <lineage>
        <taxon>Eukaryota</taxon>
        <taxon>Viridiplantae</taxon>
        <taxon>Streptophyta</taxon>
        <taxon>Embryophyta</taxon>
        <taxon>Tracheophyta</taxon>
        <taxon>Spermatophyta</taxon>
        <taxon>Magnoliopsida</taxon>
        <taxon>eudicotyledons</taxon>
        <taxon>Gunneridae</taxon>
        <taxon>Pentapetalae</taxon>
        <taxon>rosids</taxon>
        <taxon>malvids</taxon>
        <taxon>Malvales</taxon>
        <taxon>Dipterocarpaceae</taxon>
        <taxon>Rubroshorea</taxon>
    </lineage>
</organism>
<protein>
    <submittedName>
        <fullName evidence="1">Uncharacterized protein</fullName>
    </submittedName>
</protein>
<evidence type="ECO:0000313" key="1">
    <source>
        <dbReference type="EMBL" id="GKV12470.1"/>
    </source>
</evidence>
<dbReference type="Proteomes" id="UP001054252">
    <property type="component" value="Unassembled WGS sequence"/>
</dbReference>
<name>A0AAV5JK65_9ROSI</name>
<accession>A0AAV5JK65</accession>
<sequence>MVGDTENFIALVLRAHMCLSVSGPQTGHFTLGHLSCLLHVYVVLDAH</sequence>
<proteinExistence type="predicted"/>
<reference evidence="1 2" key="1">
    <citation type="journal article" date="2021" name="Commun. Biol.">
        <title>The genome of Shorea leprosula (Dipterocarpaceae) highlights the ecological relevance of drought in aseasonal tropical rainforests.</title>
        <authorList>
            <person name="Ng K.K.S."/>
            <person name="Kobayashi M.J."/>
            <person name="Fawcett J.A."/>
            <person name="Hatakeyama M."/>
            <person name="Paape T."/>
            <person name="Ng C.H."/>
            <person name="Ang C.C."/>
            <person name="Tnah L.H."/>
            <person name="Lee C.T."/>
            <person name="Nishiyama T."/>
            <person name="Sese J."/>
            <person name="O'Brien M.J."/>
            <person name="Copetti D."/>
            <person name="Mohd Noor M.I."/>
            <person name="Ong R.C."/>
            <person name="Putra M."/>
            <person name="Sireger I.Z."/>
            <person name="Indrioko S."/>
            <person name="Kosugi Y."/>
            <person name="Izuno A."/>
            <person name="Isagi Y."/>
            <person name="Lee S.L."/>
            <person name="Shimizu K.K."/>
        </authorList>
    </citation>
    <scope>NUCLEOTIDE SEQUENCE [LARGE SCALE GENOMIC DNA]</scope>
    <source>
        <strain evidence="1">214</strain>
    </source>
</reference>
<keyword evidence="2" id="KW-1185">Reference proteome</keyword>
<gene>
    <name evidence="1" type="ORF">SLEP1_g23609</name>
</gene>
<evidence type="ECO:0000313" key="2">
    <source>
        <dbReference type="Proteomes" id="UP001054252"/>
    </source>
</evidence>
<dbReference type="EMBL" id="BPVZ01000036">
    <property type="protein sequence ID" value="GKV12470.1"/>
    <property type="molecule type" value="Genomic_DNA"/>
</dbReference>
<dbReference type="AlphaFoldDB" id="A0AAV5JK65"/>